<dbReference type="Proteomes" id="UP000198853">
    <property type="component" value="Unassembled WGS sequence"/>
</dbReference>
<name>A0A1G8LS38_9BACI</name>
<dbReference type="Pfam" id="PF07457">
    <property type="entry name" value="DUF1516"/>
    <property type="match status" value="1"/>
</dbReference>
<protein>
    <submittedName>
        <fullName evidence="6">Uncharacterized protein</fullName>
    </submittedName>
</protein>
<evidence type="ECO:0000256" key="3">
    <source>
        <dbReference type="ARBA" id="ARBA00022989"/>
    </source>
</evidence>
<feature type="transmembrane region" description="Helical" evidence="5">
    <location>
        <begin position="106"/>
        <end position="128"/>
    </location>
</feature>
<feature type="transmembrane region" description="Helical" evidence="5">
    <location>
        <begin position="15"/>
        <end position="33"/>
    </location>
</feature>
<feature type="transmembrane region" description="Helical" evidence="5">
    <location>
        <begin position="45"/>
        <end position="65"/>
    </location>
</feature>
<keyword evidence="2 5" id="KW-0812">Transmembrane</keyword>
<accession>A0A1G8LS38</accession>
<keyword evidence="3 5" id="KW-1133">Transmembrane helix</keyword>
<evidence type="ECO:0000256" key="4">
    <source>
        <dbReference type="ARBA" id="ARBA00023136"/>
    </source>
</evidence>
<dbReference type="OrthoDB" id="2365314at2"/>
<evidence type="ECO:0000256" key="2">
    <source>
        <dbReference type="ARBA" id="ARBA00022692"/>
    </source>
</evidence>
<dbReference type="EMBL" id="FNEN01000003">
    <property type="protein sequence ID" value="SDI58010.1"/>
    <property type="molecule type" value="Genomic_DNA"/>
</dbReference>
<keyword evidence="1" id="KW-1003">Cell membrane</keyword>
<dbReference type="RefSeq" id="WP_090396788.1">
    <property type="nucleotide sequence ID" value="NZ_FNEN01000003.1"/>
</dbReference>
<sequence length="131" mass="15032">MIETLNDILFNIHRVGWVLLVIVFIIACILLAAGKRKGSFITHQIARFFYVVMILTGIFNLIYLAAGSDIFPWNDTAKGIIAIWLIYLMEVILGRKNRDELVGSVFTYYWLQWAIALFVVILIGYGIILDY</sequence>
<evidence type="ECO:0000313" key="7">
    <source>
        <dbReference type="Proteomes" id="UP000198853"/>
    </source>
</evidence>
<keyword evidence="7" id="KW-1185">Reference proteome</keyword>
<feature type="transmembrane region" description="Helical" evidence="5">
    <location>
        <begin position="77"/>
        <end position="94"/>
    </location>
</feature>
<gene>
    <name evidence="6" type="ORF">SAMN04488123_103223</name>
</gene>
<evidence type="ECO:0000313" key="6">
    <source>
        <dbReference type="EMBL" id="SDI58010.1"/>
    </source>
</evidence>
<dbReference type="InterPro" id="IPR010899">
    <property type="entry name" value="UPF0344"/>
</dbReference>
<evidence type="ECO:0000256" key="1">
    <source>
        <dbReference type="ARBA" id="ARBA00022475"/>
    </source>
</evidence>
<keyword evidence="4 5" id="KW-0472">Membrane</keyword>
<dbReference type="AlphaFoldDB" id="A0A1G8LS38"/>
<evidence type="ECO:0000256" key="5">
    <source>
        <dbReference type="SAM" id="Phobius"/>
    </source>
</evidence>
<proteinExistence type="predicted"/>
<organism evidence="6 7">
    <name type="scientific">Natribacillus halophilus</name>
    <dbReference type="NCBI Taxonomy" id="549003"/>
    <lineage>
        <taxon>Bacteria</taxon>
        <taxon>Bacillati</taxon>
        <taxon>Bacillota</taxon>
        <taxon>Bacilli</taxon>
        <taxon>Bacillales</taxon>
        <taxon>Bacillaceae</taxon>
        <taxon>Natribacillus</taxon>
    </lineage>
</organism>
<reference evidence="6 7" key="1">
    <citation type="submission" date="2016-10" db="EMBL/GenBank/DDBJ databases">
        <authorList>
            <person name="de Groot N.N."/>
        </authorList>
    </citation>
    <scope>NUCLEOTIDE SEQUENCE [LARGE SCALE GENOMIC DNA]</scope>
    <source>
        <strain evidence="6 7">DSM 21771</strain>
    </source>
</reference>